<dbReference type="Pfam" id="PF07549">
    <property type="entry name" value="Sec_GG"/>
    <property type="match status" value="1"/>
</dbReference>
<dbReference type="HAMAP" id="MF_01464_B">
    <property type="entry name" value="SecF_B"/>
    <property type="match status" value="1"/>
</dbReference>
<dbReference type="InterPro" id="IPR005665">
    <property type="entry name" value="SecF_bac"/>
</dbReference>
<dbReference type="EMBL" id="CP078093">
    <property type="protein sequence ID" value="QXM05936.1"/>
    <property type="molecule type" value="Genomic_DNA"/>
</dbReference>
<dbReference type="PANTHER" id="PTHR30081:SF8">
    <property type="entry name" value="PROTEIN TRANSLOCASE SUBUNIT SECF"/>
    <property type="match status" value="1"/>
</dbReference>
<reference evidence="11" key="1">
    <citation type="submission" date="2021-07" db="EMBL/GenBank/DDBJ databases">
        <title>Complete genome sequence of Crassaminicella sp. 143-21, isolated from a deep-sea hydrothermal vent.</title>
        <authorList>
            <person name="Li X."/>
        </authorList>
    </citation>
    <scope>NUCLEOTIDE SEQUENCE</scope>
    <source>
        <strain evidence="11">143-21</strain>
    </source>
</reference>
<protein>
    <recommendedName>
        <fullName evidence="9">Protein-export membrane protein SecF</fullName>
    </recommendedName>
</protein>
<evidence type="ECO:0000256" key="6">
    <source>
        <dbReference type="ARBA" id="ARBA00022989"/>
    </source>
</evidence>
<evidence type="ECO:0000256" key="7">
    <source>
        <dbReference type="ARBA" id="ARBA00023010"/>
    </source>
</evidence>
<evidence type="ECO:0000259" key="10">
    <source>
        <dbReference type="Pfam" id="PF02355"/>
    </source>
</evidence>
<keyword evidence="6 9" id="KW-1133">Transmembrane helix</keyword>
<evidence type="ECO:0000256" key="1">
    <source>
        <dbReference type="ARBA" id="ARBA00004651"/>
    </source>
</evidence>
<comment type="similarity">
    <text evidence="9">Belongs to the SecD/SecF family. SecF subfamily.</text>
</comment>
<comment type="caution">
    <text evidence="9">Lacks conserved residue(s) required for the propagation of feature annotation.</text>
</comment>
<comment type="subcellular location">
    <subcellularLocation>
        <location evidence="1 9">Cell membrane</location>
        <topology evidence="1 9">Multi-pass membrane protein</topology>
    </subcellularLocation>
</comment>
<dbReference type="InterPro" id="IPR048634">
    <property type="entry name" value="SecD_SecF_C"/>
</dbReference>
<feature type="transmembrane region" description="Helical" evidence="9">
    <location>
        <begin position="230"/>
        <end position="248"/>
    </location>
</feature>
<dbReference type="PANTHER" id="PTHR30081">
    <property type="entry name" value="PROTEIN-EXPORT MEMBRANE PROTEIN SEC"/>
    <property type="match status" value="1"/>
</dbReference>
<sequence>MKVVEKKKIWFGLSIAIIVVGLIMGMIQGFNLGIDFTGGTMMQIDLKKQVSVNEINEVIKKFDLDGDILHVGENKHEIIIKTKKDLNSGERQKVFEALQKKYNLKDEDFREAEQFGPSIGKEIQKKAFLSVAIAAIGMLIYITFRFEFKFGASAIITLLHDILVVLAVFAIFRIPINSSFVAAMLTIVGYSINDTIVVFDRIRENIRFMKKKNYDEIVDISVNQTLTRSINTSLTTLITITALYVFGVESIKVFALPLIAGTITGTYSSIFIASPIWALWKNWELRKGRYNAG</sequence>
<evidence type="ECO:0000256" key="5">
    <source>
        <dbReference type="ARBA" id="ARBA00022927"/>
    </source>
</evidence>
<evidence type="ECO:0000256" key="2">
    <source>
        <dbReference type="ARBA" id="ARBA00022448"/>
    </source>
</evidence>
<dbReference type="InterPro" id="IPR055344">
    <property type="entry name" value="SecD_SecF_C_bact"/>
</dbReference>
<dbReference type="Pfam" id="PF02355">
    <property type="entry name" value="SecD_SecF_C"/>
    <property type="match status" value="1"/>
</dbReference>
<proteinExistence type="inferred from homology"/>
<evidence type="ECO:0000313" key="12">
    <source>
        <dbReference type="Proteomes" id="UP000886818"/>
    </source>
</evidence>
<dbReference type="NCBIfam" id="TIGR00966">
    <property type="entry name" value="transloc_SecF"/>
    <property type="match status" value="1"/>
</dbReference>
<keyword evidence="12" id="KW-1185">Reference proteome</keyword>
<dbReference type="InterPro" id="IPR022813">
    <property type="entry name" value="SecD/SecF_arch_bac"/>
</dbReference>
<keyword evidence="5 9" id="KW-0653">Protein transport</keyword>
<evidence type="ECO:0000256" key="4">
    <source>
        <dbReference type="ARBA" id="ARBA00022692"/>
    </source>
</evidence>
<dbReference type="NCBIfam" id="TIGR00916">
    <property type="entry name" value="2A0604s01"/>
    <property type="match status" value="1"/>
</dbReference>
<feature type="transmembrane region" description="Helical" evidence="9">
    <location>
        <begin position="151"/>
        <end position="174"/>
    </location>
</feature>
<keyword evidence="3 9" id="KW-1003">Cell membrane</keyword>
<organism evidence="11 12">
    <name type="scientific">Crassaminicella indica</name>
    <dbReference type="NCBI Taxonomy" id="2855394"/>
    <lineage>
        <taxon>Bacteria</taxon>
        <taxon>Bacillati</taxon>
        <taxon>Bacillota</taxon>
        <taxon>Clostridia</taxon>
        <taxon>Eubacteriales</taxon>
        <taxon>Clostridiaceae</taxon>
        <taxon>Crassaminicella</taxon>
    </lineage>
</organism>
<keyword evidence="8 9" id="KW-0472">Membrane</keyword>
<keyword evidence="7 9" id="KW-0811">Translocation</keyword>
<feature type="transmembrane region" description="Helical" evidence="9">
    <location>
        <begin position="127"/>
        <end position="144"/>
    </location>
</feature>
<keyword evidence="4 9" id="KW-0812">Transmembrane</keyword>
<gene>
    <name evidence="9 11" type="primary">secF</name>
    <name evidence="11" type="ORF">KVH43_11320</name>
</gene>
<evidence type="ECO:0000256" key="8">
    <source>
        <dbReference type="ARBA" id="ARBA00023136"/>
    </source>
</evidence>
<keyword evidence="2 9" id="KW-0813">Transport</keyword>
<comment type="function">
    <text evidence="9">Part of the Sec protein translocase complex. Interacts with the SecYEG preprotein conducting channel. SecDF uses the proton motive force (PMF) to complete protein translocation after the ATP-dependent function of SecA.</text>
</comment>
<evidence type="ECO:0000313" key="11">
    <source>
        <dbReference type="EMBL" id="QXM05936.1"/>
    </source>
</evidence>
<comment type="subunit">
    <text evidence="9">Forms a complex with SecD. Part of the essential Sec protein translocation apparatus which comprises SecA, SecYEG and auxiliary proteins SecDF. Other proteins may also be involved.</text>
</comment>
<accession>A0ABX8RAX3</accession>
<dbReference type="Proteomes" id="UP000886818">
    <property type="component" value="Chromosome"/>
</dbReference>
<feature type="transmembrane region" description="Helical" evidence="9">
    <location>
        <begin position="9"/>
        <end position="30"/>
    </location>
</feature>
<dbReference type="InterPro" id="IPR022646">
    <property type="entry name" value="SecD/SecF_CS"/>
</dbReference>
<dbReference type="RefSeq" id="WP_218282633.1">
    <property type="nucleotide sequence ID" value="NZ_CP078093.1"/>
</dbReference>
<feature type="transmembrane region" description="Helical" evidence="9">
    <location>
        <begin position="254"/>
        <end position="280"/>
    </location>
</feature>
<feature type="domain" description="Protein export membrane protein SecD/SecF C-terminal" evidence="10">
    <location>
        <begin position="101"/>
        <end position="282"/>
    </location>
</feature>
<name>A0ABX8RAX3_9CLOT</name>
<evidence type="ECO:0000256" key="3">
    <source>
        <dbReference type="ARBA" id="ARBA00022475"/>
    </source>
</evidence>
<evidence type="ECO:0000256" key="9">
    <source>
        <dbReference type="HAMAP-Rule" id="MF_01464"/>
    </source>
</evidence>